<dbReference type="AlphaFoldDB" id="A0AAV8YQS4"/>
<sequence>MSKFNTLAKILLPNAPGTSYKVYTFCVPPPSRPCLRRHRDASPASSMNPRENGTRHPWRRVSLGGLRASFADLDYKLGIGWIPRSANAARSIIFGAREGAHPPGALTGLQFVLIVSTVLGVALSARLDTTYLPPRGGGAFGGGRVFPGSAVGGSFGGAPGPFGGGGGSGGFGYGGGPQIPITRYENNPNQGDGSYSWLYETGNGISAQERGFLKGGPGPEGAQQADGSFSYTAPDGQRISLQYTADENGFRPAGSHLPTPPPIPDAILRRTNYYTNAHRLVENDTAYSASGGGHIRAPRVIQRKTAALSP</sequence>
<dbReference type="InterPro" id="IPR031311">
    <property type="entry name" value="CHIT_BIND_RR_consensus"/>
</dbReference>
<organism evidence="4 5">
    <name type="scientific">Aromia moschata</name>
    <dbReference type="NCBI Taxonomy" id="1265417"/>
    <lineage>
        <taxon>Eukaryota</taxon>
        <taxon>Metazoa</taxon>
        <taxon>Ecdysozoa</taxon>
        <taxon>Arthropoda</taxon>
        <taxon>Hexapoda</taxon>
        <taxon>Insecta</taxon>
        <taxon>Pterygota</taxon>
        <taxon>Neoptera</taxon>
        <taxon>Endopterygota</taxon>
        <taxon>Coleoptera</taxon>
        <taxon>Polyphaga</taxon>
        <taxon>Cucujiformia</taxon>
        <taxon>Chrysomeloidea</taxon>
        <taxon>Cerambycidae</taxon>
        <taxon>Cerambycinae</taxon>
        <taxon>Callichromatini</taxon>
        <taxon>Aromia</taxon>
    </lineage>
</organism>
<proteinExistence type="predicted"/>
<dbReference type="Proteomes" id="UP001162162">
    <property type="component" value="Unassembled WGS sequence"/>
</dbReference>
<keyword evidence="5" id="KW-1185">Reference proteome</keyword>
<dbReference type="PROSITE" id="PS51155">
    <property type="entry name" value="CHIT_BIND_RR_2"/>
    <property type="match status" value="1"/>
</dbReference>
<name>A0AAV8YQS4_9CUCU</name>
<feature type="region of interest" description="Disordered" evidence="3">
    <location>
        <begin position="36"/>
        <end position="57"/>
    </location>
</feature>
<dbReference type="PANTHER" id="PTHR10380:SF173">
    <property type="entry name" value="CUTICULAR PROTEIN 47EF, ISOFORM C-RELATED"/>
    <property type="match status" value="1"/>
</dbReference>
<dbReference type="InterPro" id="IPR000618">
    <property type="entry name" value="Insect_cuticle"/>
</dbReference>
<evidence type="ECO:0000313" key="4">
    <source>
        <dbReference type="EMBL" id="KAJ8954067.1"/>
    </source>
</evidence>
<dbReference type="GO" id="GO:0062129">
    <property type="term" value="C:chitin-based extracellular matrix"/>
    <property type="evidence" value="ECO:0007669"/>
    <property type="project" value="TreeGrafter"/>
</dbReference>
<dbReference type="PANTHER" id="PTHR10380">
    <property type="entry name" value="CUTICLE PROTEIN"/>
    <property type="match status" value="1"/>
</dbReference>
<keyword evidence="1 2" id="KW-0193">Cuticle</keyword>
<comment type="caution">
    <text evidence="4">The sequence shown here is derived from an EMBL/GenBank/DDBJ whole genome shotgun (WGS) entry which is preliminary data.</text>
</comment>
<dbReference type="GO" id="GO:0008010">
    <property type="term" value="F:structural constituent of chitin-based larval cuticle"/>
    <property type="evidence" value="ECO:0007669"/>
    <property type="project" value="TreeGrafter"/>
</dbReference>
<evidence type="ECO:0000256" key="1">
    <source>
        <dbReference type="ARBA" id="ARBA00022460"/>
    </source>
</evidence>
<feature type="region of interest" description="Disordered" evidence="3">
    <location>
        <begin position="208"/>
        <end position="229"/>
    </location>
</feature>
<dbReference type="EMBL" id="JAPWTK010000051">
    <property type="protein sequence ID" value="KAJ8954067.1"/>
    <property type="molecule type" value="Genomic_DNA"/>
</dbReference>
<dbReference type="Pfam" id="PF00379">
    <property type="entry name" value="Chitin_bind_4"/>
    <property type="match status" value="1"/>
</dbReference>
<protein>
    <submittedName>
        <fullName evidence="4">Uncharacterized protein</fullName>
    </submittedName>
</protein>
<accession>A0AAV8YQS4</accession>
<dbReference type="InterPro" id="IPR050468">
    <property type="entry name" value="Cuticle_Struct_Prot"/>
</dbReference>
<gene>
    <name evidence="4" type="ORF">NQ318_004372</name>
</gene>
<dbReference type="PROSITE" id="PS00233">
    <property type="entry name" value="CHIT_BIND_RR_1"/>
    <property type="match status" value="1"/>
</dbReference>
<evidence type="ECO:0000313" key="5">
    <source>
        <dbReference type="Proteomes" id="UP001162162"/>
    </source>
</evidence>
<evidence type="ECO:0000256" key="2">
    <source>
        <dbReference type="PROSITE-ProRule" id="PRU00497"/>
    </source>
</evidence>
<evidence type="ECO:0000256" key="3">
    <source>
        <dbReference type="SAM" id="MobiDB-lite"/>
    </source>
</evidence>
<reference evidence="4" key="1">
    <citation type="journal article" date="2023" name="Insect Mol. Biol.">
        <title>Genome sequencing provides insights into the evolution of gene families encoding plant cell wall-degrading enzymes in longhorned beetles.</title>
        <authorList>
            <person name="Shin N.R."/>
            <person name="Okamura Y."/>
            <person name="Kirsch R."/>
            <person name="Pauchet Y."/>
        </authorList>
    </citation>
    <scope>NUCLEOTIDE SEQUENCE</scope>
    <source>
        <strain evidence="4">AMC_N1</strain>
    </source>
</reference>
<dbReference type="PRINTS" id="PR00947">
    <property type="entry name" value="CUTICLE"/>
</dbReference>